<dbReference type="Proteomes" id="UP000243876">
    <property type="component" value="Unassembled WGS sequence"/>
</dbReference>
<dbReference type="PIRSF" id="PIRSF015921">
    <property type="entry name" value="FA_sphinglp_des"/>
    <property type="match status" value="1"/>
</dbReference>
<sequence length="629" mass="70558">MAAVELKRATAFEQVASTPSVTVASASSRDSSLLPCPGAPLPPNFDILPNLTREQIASRICAGELLILHPPLVYRVPHSWLKLHPGGDTALLHYVGRDAGCEIEAYHSGKTVKERMGRWVVGKVDTDESEGGEGWRDMTPPVQLGMWPIPVPRITVSEPSSSSEEEDELLASSSEDGDGKAATVTTKACSTSPIAPYLTPSLVDPPLSLADYATLPLTPAYQAHLRRAHRRLHARIHSLGLDTTPSFASGYGPSLLIYSTLFVLSVWTYTRASTSFDYFVAAVCLGAFWHQVTFVAHDTGHTELTGNWWIDRLWGVAIADFIGGLSIGWWCDNHNVHHLVTNSPEHDPDIQHLPFFAISTKFFRSLRSSYYKRVMTFDAFARKFLPHQHRLYYIIMCFARFNLFALSYTFVLTNWPARRSPLFKLRLLELVGLTTFWLWFSRVLLAIDGTGNRLLYLLISFAVTSPLHVQIVLSHFSQPISILPPTMTSSSLPIPLASAELLESHPHRQLRTTMDISCPPYLDFLHGGLNFQTPHHLFPRIPRFRFRAVAKEVEKWVNEENAQIEHRDEDGRKYWRGIRLGENEGLEYKKMAFVQGNRSVLGVLRDVAGQVQLLGKVAEKEAKGESHPH</sequence>
<dbReference type="InterPro" id="IPR001199">
    <property type="entry name" value="Cyt_B5-like_heme/steroid-bd"/>
</dbReference>
<feature type="non-terminal residue" evidence="20">
    <location>
        <position position="1"/>
    </location>
</feature>
<feature type="region of interest" description="Disordered" evidence="16">
    <location>
        <begin position="155"/>
        <end position="185"/>
    </location>
</feature>
<dbReference type="EMBL" id="CENE01000010">
    <property type="protein sequence ID" value="CEQ40901.1"/>
    <property type="molecule type" value="Genomic_DNA"/>
</dbReference>
<keyword evidence="9" id="KW-0479">Metal-binding</keyword>
<evidence type="ECO:0000256" key="10">
    <source>
        <dbReference type="ARBA" id="ARBA00022919"/>
    </source>
</evidence>
<evidence type="ECO:0000256" key="5">
    <source>
        <dbReference type="ARBA" id="ARBA00012019"/>
    </source>
</evidence>
<dbReference type="EC" id="1.14.19.18" evidence="5"/>
<dbReference type="InterPro" id="IPR012171">
    <property type="entry name" value="Fatty_acid_desaturase"/>
</dbReference>
<dbReference type="InterPro" id="IPR036400">
    <property type="entry name" value="Cyt_B5-like_heme/steroid_sf"/>
</dbReference>
<evidence type="ECO:0000313" key="20">
    <source>
        <dbReference type="EMBL" id="CEQ40901.1"/>
    </source>
</evidence>
<evidence type="ECO:0000256" key="16">
    <source>
        <dbReference type="SAM" id="MobiDB-lite"/>
    </source>
</evidence>
<keyword evidence="7" id="KW-0349">Heme</keyword>
<gene>
    <name evidence="20" type="primary">SPOSA6832_02551</name>
</gene>
<dbReference type="SUPFAM" id="SSF55856">
    <property type="entry name" value="Cytochrome b5-like heme/steroid binding domain"/>
    <property type="match status" value="1"/>
</dbReference>
<evidence type="ECO:0000256" key="14">
    <source>
        <dbReference type="ARBA" id="ARBA00023098"/>
    </source>
</evidence>
<dbReference type="Pfam" id="PF00173">
    <property type="entry name" value="Cyt-b5"/>
    <property type="match status" value="1"/>
</dbReference>
<evidence type="ECO:0000313" key="21">
    <source>
        <dbReference type="Proteomes" id="UP000243876"/>
    </source>
</evidence>
<keyword evidence="12" id="KW-0560">Oxidoreductase</keyword>
<dbReference type="AlphaFoldDB" id="A0A0D6ELV8"/>
<evidence type="ECO:0000256" key="4">
    <source>
        <dbReference type="ARBA" id="ARBA00009295"/>
    </source>
</evidence>
<evidence type="ECO:0000256" key="12">
    <source>
        <dbReference type="ARBA" id="ARBA00023002"/>
    </source>
</evidence>
<dbReference type="GO" id="GO:0016717">
    <property type="term" value="F:oxidoreductase activity, acting on paired donors, with oxidation of a pair of donors resulting in the reduction of molecular oxygen to two molecules of water"/>
    <property type="evidence" value="ECO:0007669"/>
    <property type="project" value="TreeGrafter"/>
</dbReference>
<evidence type="ECO:0000256" key="7">
    <source>
        <dbReference type="ARBA" id="ARBA00022617"/>
    </source>
</evidence>
<evidence type="ECO:0000256" key="3">
    <source>
        <dbReference type="ARBA" id="ARBA00004991"/>
    </source>
</evidence>
<feature type="transmembrane region" description="Helical" evidence="17">
    <location>
        <begin position="276"/>
        <end position="292"/>
    </location>
</feature>
<reference evidence="21" key="1">
    <citation type="submission" date="2015-02" db="EMBL/GenBank/DDBJ databases">
        <authorList>
            <person name="Gon?alves P."/>
        </authorList>
    </citation>
    <scope>NUCLEOTIDE SEQUENCE [LARGE SCALE GENOMIC DNA]</scope>
</reference>
<feature type="domain" description="Fatty acid desaturase" evidence="19">
    <location>
        <begin position="280"/>
        <end position="555"/>
    </location>
</feature>
<dbReference type="Gene3D" id="3.10.120.10">
    <property type="entry name" value="Cytochrome b5-like heme/steroid binding domain"/>
    <property type="match status" value="1"/>
</dbReference>
<dbReference type="Pfam" id="PF00487">
    <property type="entry name" value="FA_desaturase"/>
    <property type="match status" value="1"/>
</dbReference>
<comment type="pathway">
    <text evidence="2">Lipid metabolism; sphingolipid metabolism.</text>
</comment>
<dbReference type="GO" id="GO:0006665">
    <property type="term" value="P:sphingolipid metabolic process"/>
    <property type="evidence" value="ECO:0007669"/>
    <property type="project" value="UniProtKB-UniPathway"/>
</dbReference>
<evidence type="ECO:0000256" key="17">
    <source>
        <dbReference type="SAM" id="Phobius"/>
    </source>
</evidence>
<feature type="transmembrane region" description="Helical" evidence="17">
    <location>
        <begin position="430"/>
        <end position="447"/>
    </location>
</feature>
<organism evidence="20 21">
    <name type="scientific">Sporidiobolus salmonicolor</name>
    <name type="common">Yeast-like fungus</name>
    <name type="synonym">Sporobolomyces salmonicolor</name>
    <dbReference type="NCBI Taxonomy" id="5005"/>
    <lineage>
        <taxon>Eukaryota</taxon>
        <taxon>Fungi</taxon>
        <taxon>Dikarya</taxon>
        <taxon>Basidiomycota</taxon>
        <taxon>Pucciniomycotina</taxon>
        <taxon>Microbotryomycetes</taxon>
        <taxon>Sporidiobolales</taxon>
        <taxon>Sporidiobolaceae</taxon>
        <taxon>Sporobolomyces</taxon>
    </lineage>
</organism>
<name>A0A0D6ELV8_SPOSA</name>
<evidence type="ECO:0000256" key="8">
    <source>
        <dbReference type="ARBA" id="ARBA00022692"/>
    </source>
</evidence>
<feature type="transmembrane region" description="Helical" evidence="17">
    <location>
        <begin position="454"/>
        <end position="473"/>
    </location>
</feature>
<comment type="pathway">
    <text evidence="3">Sphingolipid metabolism.</text>
</comment>
<dbReference type="GO" id="GO:0016020">
    <property type="term" value="C:membrane"/>
    <property type="evidence" value="ECO:0007669"/>
    <property type="project" value="UniProtKB-SubCell"/>
</dbReference>
<proteinExistence type="inferred from homology"/>
<feature type="domain" description="Cytochrome b5 heme-binding" evidence="18">
    <location>
        <begin position="53"/>
        <end position="124"/>
    </location>
</feature>
<accession>A0A0D6ELV8</accession>
<protein>
    <recommendedName>
        <fullName evidence="6">Delta 8-(E)-sphingolipid desaturase</fullName>
        <ecNumber evidence="5">1.14.19.18</ecNumber>
    </recommendedName>
</protein>
<dbReference type="OrthoDB" id="260091at2759"/>
<keyword evidence="8 17" id="KW-0812">Transmembrane</keyword>
<keyword evidence="15 17" id="KW-0472">Membrane</keyword>
<evidence type="ECO:0000259" key="19">
    <source>
        <dbReference type="Pfam" id="PF00487"/>
    </source>
</evidence>
<evidence type="ECO:0000256" key="11">
    <source>
        <dbReference type="ARBA" id="ARBA00022989"/>
    </source>
</evidence>
<keyword evidence="11 17" id="KW-1133">Transmembrane helix</keyword>
<evidence type="ECO:0000256" key="2">
    <source>
        <dbReference type="ARBA" id="ARBA00004760"/>
    </source>
</evidence>
<evidence type="ECO:0000256" key="1">
    <source>
        <dbReference type="ARBA" id="ARBA00004141"/>
    </source>
</evidence>
<feature type="transmembrane region" description="Helical" evidence="17">
    <location>
        <begin position="391"/>
        <end position="410"/>
    </location>
</feature>
<evidence type="ECO:0000256" key="9">
    <source>
        <dbReference type="ARBA" id="ARBA00022723"/>
    </source>
</evidence>
<evidence type="ECO:0000256" key="6">
    <source>
        <dbReference type="ARBA" id="ARBA00016939"/>
    </source>
</evidence>
<evidence type="ECO:0000256" key="15">
    <source>
        <dbReference type="ARBA" id="ARBA00023136"/>
    </source>
</evidence>
<feature type="transmembrane region" description="Helical" evidence="17">
    <location>
        <begin position="251"/>
        <end position="269"/>
    </location>
</feature>
<keyword evidence="13" id="KW-0408">Iron</keyword>
<keyword evidence="10" id="KW-0746">Sphingolipid metabolism</keyword>
<evidence type="ECO:0000256" key="13">
    <source>
        <dbReference type="ARBA" id="ARBA00023004"/>
    </source>
</evidence>
<dbReference type="PANTHER" id="PTHR19353">
    <property type="entry name" value="FATTY ACID DESATURASE 2"/>
    <property type="match status" value="1"/>
</dbReference>
<keyword evidence="21" id="KW-1185">Reference proteome</keyword>
<evidence type="ECO:0000259" key="18">
    <source>
        <dbReference type="Pfam" id="PF00173"/>
    </source>
</evidence>
<dbReference type="InterPro" id="IPR005804">
    <property type="entry name" value="FA_desaturase_dom"/>
</dbReference>
<feature type="transmembrane region" description="Helical" evidence="17">
    <location>
        <begin position="312"/>
        <end position="331"/>
    </location>
</feature>
<dbReference type="PANTHER" id="PTHR19353:SF30">
    <property type="entry name" value="DELTA 8-(E)-SPHINGOLIPID DESATURASE"/>
    <property type="match status" value="1"/>
</dbReference>
<comment type="similarity">
    <text evidence="4">Belongs to the fatty acid desaturase type 1 family.</text>
</comment>
<keyword evidence="14" id="KW-0443">Lipid metabolism</keyword>
<dbReference type="GO" id="GO:0046872">
    <property type="term" value="F:metal ion binding"/>
    <property type="evidence" value="ECO:0007669"/>
    <property type="project" value="UniProtKB-KW"/>
</dbReference>
<dbReference type="UniPathway" id="UPA00222"/>
<comment type="subcellular location">
    <subcellularLocation>
        <location evidence="1">Membrane</location>
        <topology evidence="1">Multi-pass membrane protein</topology>
    </subcellularLocation>
</comment>
<dbReference type="CDD" id="cd03506">
    <property type="entry name" value="Delta6-FADS-like"/>
    <property type="match status" value="1"/>
</dbReference>